<dbReference type="AlphaFoldDB" id="A0A443RTH2"/>
<evidence type="ECO:0000313" key="4">
    <source>
        <dbReference type="Proteomes" id="UP000288716"/>
    </source>
</evidence>
<dbReference type="SMART" id="SM00408">
    <property type="entry name" value="IGc2"/>
    <property type="match status" value="1"/>
</dbReference>
<dbReference type="SMART" id="SM00409">
    <property type="entry name" value="IG"/>
    <property type="match status" value="1"/>
</dbReference>
<dbReference type="GO" id="GO:0007156">
    <property type="term" value="P:homophilic cell adhesion via plasma membrane adhesion molecules"/>
    <property type="evidence" value="ECO:0007669"/>
    <property type="project" value="TreeGrafter"/>
</dbReference>
<evidence type="ECO:0000313" key="3">
    <source>
        <dbReference type="EMBL" id="RWS18661.1"/>
    </source>
</evidence>
<keyword evidence="1" id="KW-0393">Immunoglobulin domain</keyword>
<protein>
    <submittedName>
        <fullName evidence="3">Down syndrome cell adhesion molecule-like protein</fullName>
    </submittedName>
</protein>
<dbReference type="PANTHER" id="PTHR10075:SF100">
    <property type="entry name" value="FASCICLIN-2"/>
    <property type="match status" value="1"/>
</dbReference>
<accession>A0A443RTH2</accession>
<dbReference type="GO" id="GO:0007411">
    <property type="term" value="P:axon guidance"/>
    <property type="evidence" value="ECO:0007669"/>
    <property type="project" value="TreeGrafter"/>
</dbReference>
<feature type="non-terminal residue" evidence="3">
    <location>
        <position position="116"/>
    </location>
</feature>
<evidence type="ECO:0000256" key="1">
    <source>
        <dbReference type="ARBA" id="ARBA00023319"/>
    </source>
</evidence>
<dbReference type="GO" id="GO:0070593">
    <property type="term" value="P:dendrite self-avoidance"/>
    <property type="evidence" value="ECO:0007669"/>
    <property type="project" value="TreeGrafter"/>
</dbReference>
<organism evidence="3 4">
    <name type="scientific">Leptotrombidium deliense</name>
    <dbReference type="NCBI Taxonomy" id="299467"/>
    <lineage>
        <taxon>Eukaryota</taxon>
        <taxon>Metazoa</taxon>
        <taxon>Ecdysozoa</taxon>
        <taxon>Arthropoda</taxon>
        <taxon>Chelicerata</taxon>
        <taxon>Arachnida</taxon>
        <taxon>Acari</taxon>
        <taxon>Acariformes</taxon>
        <taxon>Trombidiformes</taxon>
        <taxon>Prostigmata</taxon>
        <taxon>Anystina</taxon>
        <taxon>Parasitengona</taxon>
        <taxon>Trombiculoidea</taxon>
        <taxon>Trombiculidae</taxon>
        <taxon>Leptotrombidium</taxon>
    </lineage>
</organism>
<dbReference type="STRING" id="299467.A0A443RTH2"/>
<dbReference type="GO" id="GO:0030424">
    <property type="term" value="C:axon"/>
    <property type="evidence" value="ECO:0007669"/>
    <property type="project" value="TreeGrafter"/>
</dbReference>
<dbReference type="EMBL" id="NCKV01036345">
    <property type="protein sequence ID" value="RWS18661.1"/>
    <property type="molecule type" value="Genomic_DNA"/>
</dbReference>
<dbReference type="VEuPathDB" id="VectorBase:LDEU013379"/>
<dbReference type="GO" id="GO:0098632">
    <property type="term" value="F:cell-cell adhesion mediator activity"/>
    <property type="evidence" value="ECO:0007669"/>
    <property type="project" value="TreeGrafter"/>
</dbReference>
<feature type="domain" description="Ig-like" evidence="2">
    <location>
        <begin position="32"/>
        <end position="116"/>
    </location>
</feature>
<dbReference type="InterPro" id="IPR007110">
    <property type="entry name" value="Ig-like_dom"/>
</dbReference>
<dbReference type="SUPFAM" id="SSF48726">
    <property type="entry name" value="Immunoglobulin"/>
    <property type="match status" value="1"/>
</dbReference>
<dbReference type="Proteomes" id="UP000288716">
    <property type="component" value="Unassembled WGS sequence"/>
</dbReference>
<dbReference type="InterPro" id="IPR003599">
    <property type="entry name" value="Ig_sub"/>
</dbReference>
<evidence type="ECO:0000259" key="2">
    <source>
        <dbReference type="PROSITE" id="PS50835"/>
    </source>
</evidence>
<dbReference type="FunFam" id="2.60.40.10:FF:000104">
    <property type="entry name" value="Down syndrome cell adhesion molecule b"/>
    <property type="match status" value="1"/>
</dbReference>
<gene>
    <name evidence="3" type="ORF">B4U80_04059</name>
</gene>
<proteinExistence type="predicted"/>
<dbReference type="OrthoDB" id="6512963at2759"/>
<comment type="caution">
    <text evidence="3">The sequence shown here is derived from an EMBL/GenBank/DDBJ whole genome shotgun (WGS) entry which is preliminary data.</text>
</comment>
<reference evidence="3 4" key="1">
    <citation type="journal article" date="2018" name="Gigascience">
        <title>Genomes of trombidid mites reveal novel predicted allergens and laterally-transferred genes associated with secondary metabolism.</title>
        <authorList>
            <person name="Dong X."/>
            <person name="Chaisiri K."/>
            <person name="Xia D."/>
            <person name="Armstrong S.D."/>
            <person name="Fang Y."/>
            <person name="Donnelly M.J."/>
            <person name="Kadowaki T."/>
            <person name="McGarry J.W."/>
            <person name="Darby A.C."/>
            <person name="Makepeace B.L."/>
        </authorList>
    </citation>
    <scope>NUCLEOTIDE SEQUENCE [LARGE SCALE GENOMIC DNA]</scope>
    <source>
        <strain evidence="3">UoL-UT</strain>
    </source>
</reference>
<dbReference type="GO" id="GO:0005886">
    <property type="term" value="C:plasma membrane"/>
    <property type="evidence" value="ECO:0007669"/>
    <property type="project" value="TreeGrafter"/>
</dbReference>
<dbReference type="InterPro" id="IPR013783">
    <property type="entry name" value="Ig-like_fold"/>
</dbReference>
<dbReference type="InterPro" id="IPR036179">
    <property type="entry name" value="Ig-like_dom_sf"/>
</dbReference>
<dbReference type="PROSITE" id="PS50835">
    <property type="entry name" value="IG_LIKE"/>
    <property type="match status" value="1"/>
</dbReference>
<dbReference type="Pfam" id="PF13927">
    <property type="entry name" value="Ig_3"/>
    <property type="match status" value="1"/>
</dbReference>
<sequence>VTIAFCFSTKLILHPVFRYKRDIVTIALAVPPKWKLEPSDQSVVIGDRVIFNCQANGYPLPLIRWKLTTDKIHEFKSISSNYHIQTLENGSLTIKQAAESDAGFYICEAGNGVGAD</sequence>
<dbReference type="PANTHER" id="PTHR10075">
    <property type="entry name" value="BASIGIN RELATED"/>
    <property type="match status" value="1"/>
</dbReference>
<dbReference type="Gene3D" id="2.60.40.10">
    <property type="entry name" value="Immunoglobulins"/>
    <property type="match status" value="1"/>
</dbReference>
<feature type="non-terminal residue" evidence="3">
    <location>
        <position position="1"/>
    </location>
</feature>
<name>A0A443RTH2_9ACAR</name>
<keyword evidence="4" id="KW-1185">Reference proteome</keyword>
<dbReference type="InterPro" id="IPR003598">
    <property type="entry name" value="Ig_sub2"/>
</dbReference>